<dbReference type="Proteomes" id="UP001501126">
    <property type="component" value="Unassembled WGS sequence"/>
</dbReference>
<dbReference type="InterPro" id="IPR006015">
    <property type="entry name" value="Universal_stress_UspA"/>
</dbReference>
<dbReference type="SUPFAM" id="SSF52402">
    <property type="entry name" value="Adenine nucleotide alpha hydrolases-like"/>
    <property type="match status" value="2"/>
</dbReference>
<keyword evidence="4" id="KW-1185">Reference proteome</keyword>
<evidence type="ECO:0000259" key="2">
    <source>
        <dbReference type="Pfam" id="PF00582"/>
    </source>
</evidence>
<gene>
    <name evidence="3" type="ORF">GCM10009118_01540</name>
</gene>
<protein>
    <recommendedName>
        <fullName evidence="2">UspA domain-containing protein</fullName>
    </recommendedName>
</protein>
<comment type="similarity">
    <text evidence="1">Belongs to the universal stress protein A family.</text>
</comment>
<evidence type="ECO:0000313" key="3">
    <source>
        <dbReference type="EMBL" id="GAA0873746.1"/>
    </source>
</evidence>
<dbReference type="EMBL" id="BAAAFH010000003">
    <property type="protein sequence ID" value="GAA0873746.1"/>
    <property type="molecule type" value="Genomic_DNA"/>
</dbReference>
<proteinExistence type="inferred from homology"/>
<dbReference type="PRINTS" id="PR01438">
    <property type="entry name" value="UNVRSLSTRESS"/>
</dbReference>
<sequence length="266" mass="29492">MPHDFTSVANCALSHALKTAKIVDADVYLLHVVSKEKAIREAEEKLGQIAEEHKGEGVTILPAVRVGNIFEDIGDFAAEHHAQLIFMGTHGAHGWQHVTGSHALKVVTHSSVPFVIVQEKEVKDTGYDDIVVPLDFNKETKQKLVLVANMATYFNSRVHVVIPDETDEFLRNKVLGNIQFAKKFFSERDIELTITLAPSSGFDKEVVKYAVKNDADLIAIMNLQKNSFLGILGANYEQYMITNDAQIPVLMVNPIESAYGQSVLFS</sequence>
<dbReference type="InterPro" id="IPR006016">
    <property type="entry name" value="UspA"/>
</dbReference>
<reference evidence="3 4" key="1">
    <citation type="journal article" date="2019" name="Int. J. Syst. Evol. Microbiol.">
        <title>The Global Catalogue of Microorganisms (GCM) 10K type strain sequencing project: providing services to taxonomists for standard genome sequencing and annotation.</title>
        <authorList>
            <consortium name="The Broad Institute Genomics Platform"/>
            <consortium name="The Broad Institute Genome Sequencing Center for Infectious Disease"/>
            <person name="Wu L."/>
            <person name="Ma J."/>
        </authorList>
    </citation>
    <scope>NUCLEOTIDE SEQUENCE [LARGE SCALE GENOMIC DNA]</scope>
    <source>
        <strain evidence="3 4">JCM 16083</strain>
    </source>
</reference>
<dbReference type="PANTHER" id="PTHR46268">
    <property type="entry name" value="STRESS RESPONSE PROTEIN NHAX"/>
    <property type="match status" value="1"/>
</dbReference>
<dbReference type="CDD" id="cd00293">
    <property type="entry name" value="USP-like"/>
    <property type="match status" value="1"/>
</dbReference>
<dbReference type="Gene3D" id="3.40.50.12370">
    <property type="match status" value="1"/>
</dbReference>
<comment type="caution">
    <text evidence="3">The sequence shown here is derived from an EMBL/GenBank/DDBJ whole genome shotgun (WGS) entry which is preliminary data.</text>
</comment>
<dbReference type="Pfam" id="PF00582">
    <property type="entry name" value="Usp"/>
    <property type="match status" value="1"/>
</dbReference>
<name>A0ABN1MKJ2_9FLAO</name>
<dbReference type="PANTHER" id="PTHR46268:SF6">
    <property type="entry name" value="UNIVERSAL STRESS PROTEIN UP12"/>
    <property type="match status" value="1"/>
</dbReference>
<feature type="domain" description="UspA" evidence="2">
    <location>
        <begin position="2"/>
        <end position="117"/>
    </location>
</feature>
<organism evidence="3 4">
    <name type="scientific">Wandonia haliotis</name>
    <dbReference type="NCBI Taxonomy" id="574963"/>
    <lineage>
        <taxon>Bacteria</taxon>
        <taxon>Pseudomonadati</taxon>
        <taxon>Bacteroidota</taxon>
        <taxon>Flavobacteriia</taxon>
        <taxon>Flavobacteriales</taxon>
        <taxon>Crocinitomicaceae</taxon>
        <taxon>Wandonia</taxon>
    </lineage>
</organism>
<evidence type="ECO:0000313" key="4">
    <source>
        <dbReference type="Proteomes" id="UP001501126"/>
    </source>
</evidence>
<accession>A0ABN1MKJ2</accession>
<evidence type="ECO:0000256" key="1">
    <source>
        <dbReference type="ARBA" id="ARBA00008791"/>
    </source>
</evidence>